<dbReference type="InterPro" id="IPR013657">
    <property type="entry name" value="SCL35B1-4/HUT1"/>
</dbReference>
<gene>
    <name evidence="8" type="ORF">DILT_LOCUS13852</name>
</gene>
<name>A0A3P7LWX1_DIBLA</name>
<keyword evidence="3" id="KW-0813">Transport</keyword>
<comment type="similarity">
    <text evidence="2">Belongs to the nucleotide-sugar transporter family. SLC35B subfamily.</text>
</comment>
<protein>
    <submittedName>
        <fullName evidence="8">Uncharacterized protein</fullName>
    </submittedName>
</protein>
<evidence type="ECO:0000256" key="1">
    <source>
        <dbReference type="ARBA" id="ARBA00004141"/>
    </source>
</evidence>
<evidence type="ECO:0000256" key="6">
    <source>
        <dbReference type="ARBA" id="ARBA00023136"/>
    </source>
</evidence>
<comment type="subcellular location">
    <subcellularLocation>
        <location evidence="1">Membrane</location>
        <topology evidence="1">Multi-pass membrane protein</topology>
    </subcellularLocation>
</comment>
<evidence type="ECO:0000256" key="7">
    <source>
        <dbReference type="SAM" id="Phobius"/>
    </source>
</evidence>
<evidence type="ECO:0000313" key="9">
    <source>
        <dbReference type="Proteomes" id="UP000281553"/>
    </source>
</evidence>
<evidence type="ECO:0000256" key="3">
    <source>
        <dbReference type="ARBA" id="ARBA00022448"/>
    </source>
</evidence>
<proteinExistence type="inferred from homology"/>
<evidence type="ECO:0000256" key="5">
    <source>
        <dbReference type="ARBA" id="ARBA00022989"/>
    </source>
</evidence>
<accession>A0A3P7LWX1</accession>
<dbReference type="EMBL" id="UYRU01071848">
    <property type="protein sequence ID" value="VDN21515.1"/>
    <property type="molecule type" value="Genomic_DNA"/>
</dbReference>
<keyword evidence="6 7" id="KW-0472">Membrane</keyword>
<dbReference type="AlphaFoldDB" id="A0A3P7LWX1"/>
<evidence type="ECO:0000256" key="4">
    <source>
        <dbReference type="ARBA" id="ARBA00022692"/>
    </source>
</evidence>
<evidence type="ECO:0000313" key="8">
    <source>
        <dbReference type="EMBL" id="VDN21515.1"/>
    </source>
</evidence>
<dbReference type="GO" id="GO:0016020">
    <property type="term" value="C:membrane"/>
    <property type="evidence" value="ECO:0007669"/>
    <property type="project" value="UniProtKB-SubCell"/>
</dbReference>
<keyword evidence="4 7" id="KW-0812">Transmembrane</keyword>
<reference evidence="8 9" key="1">
    <citation type="submission" date="2018-11" db="EMBL/GenBank/DDBJ databases">
        <authorList>
            <consortium name="Pathogen Informatics"/>
        </authorList>
    </citation>
    <scope>NUCLEOTIDE SEQUENCE [LARGE SCALE GENOMIC DNA]</scope>
</reference>
<dbReference type="OrthoDB" id="438495at2759"/>
<keyword evidence="5 7" id="KW-1133">Transmembrane helix</keyword>
<keyword evidence="9" id="KW-1185">Reference proteome</keyword>
<dbReference type="Proteomes" id="UP000281553">
    <property type="component" value="Unassembled WGS sequence"/>
</dbReference>
<dbReference type="Pfam" id="PF08449">
    <property type="entry name" value="UAA"/>
    <property type="match status" value="1"/>
</dbReference>
<organism evidence="8 9">
    <name type="scientific">Dibothriocephalus latus</name>
    <name type="common">Fish tapeworm</name>
    <name type="synonym">Diphyllobothrium latum</name>
    <dbReference type="NCBI Taxonomy" id="60516"/>
    <lineage>
        <taxon>Eukaryota</taxon>
        <taxon>Metazoa</taxon>
        <taxon>Spiralia</taxon>
        <taxon>Lophotrochozoa</taxon>
        <taxon>Platyhelminthes</taxon>
        <taxon>Cestoda</taxon>
        <taxon>Eucestoda</taxon>
        <taxon>Diphyllobothriidea</taxon>
        <taxon>Diphyllobothriidae</taxon>
        <taxon>Dibothriocephalus</taxon>
    </lineage>
</organism>
<sequence length="182" mass="20211">MNNINLHLERIPPRSSPTFIPQYLSTLATQHPRVIAISIALCADGYIGNLQELAMKKYHISSLQILAYSYVNGFLILLVYLVGNSALVPAIDFASKVSYLSLRGAAFPDVFVVSLSRQMSTALCACANMHRGEHTCCRLSVSQYFTRPLRQGTRTPFSIPRLTHSAYTHLCHPVLCNAITKQ</sequence>
<feature type="transmembrane region" description="Helical" evidence="7">
    <location>
        <begin position="65"/>
        <end position="83"/>
    </location>
</feature>
<dbReference type="GO" id="GO:0055085">
    <property type="term" value="P:transmembrane transport"/>
    <property type="evidence" value="ECO:0007669"/>
    <property type="project" value="InterPro"/>
</dbReference>
<evidence type="ECO:0000256" key="2">
    <source>
        <dbReference type="ARBA" id="ARBA00010694"/>
    </source>
</evidence>